<dbReference type="PANTHER" id="PTHR40076:SF1">
    <property type="entry name" value="MEMBRANE PROTEIN"/>
    <property type="match status" value="1"/>
</dbReference>
<evidence type="ECO:0000313" key="2">
    <source>
        <dbReference type="EMBL" id="MDQ0363111.1"/>
    </source>
</evidence>
<keyword evidence="1" id="KW-0812">Transmembrane</keyword>
<gene>
    <name evidence="2" type="ORF">J2S15_003872</name>
</gene>
<proteinExistence type="predicted"/>
<feature type="transmembrane region" description="Helical" evidence="1">
    <location>
        <begin position="194"/>
        <end position="219"/>
    </location>
</feature>
<evidence type="ECO:0000256" key="1">
    <source>
        <dbReference type="SAM" id="Phobius"/>
    </source>
</evidence>
<sequence>MFDRVQIKERAKAIYRSNVVKALVIGVVLWLVTEGNSGSTTEFNLSDSNDMVDAAQDSFYQLRSSHFWSLIPFAFAGYAIIRLLISVLISPVQTMLMYYYKDMSLGKESPNIMEVVQRGVFFKVAAVTILSAIGIGIATIFLVVPGIYLSYVWRYVGLIAVDHPEMSITEVFAESKRITMGYKFDLFVLDLSFIGWYIAVAVVSVISLGILGVIGGIALTPYTALSDVEAYNVLSLNFTESSEW</sequence>
<feature type="transmembrane region" description="Helical" evidence="1">
    <location>
        <begin position="13"/>
        <end position="32"/>
    </location>
</feature>
<dbReference type="RefSeq" id="WP_307411700.1">
    <property type="nucleotide sequence ID" value="NZ_JAUSUR010000009.1"/>
</dbReference>
<name>A0ABU0E8R5_9FIRM</name>
<dbReference type="Proteomes" id="UP001230220">
    <property type="component" value="Unassembled WGS sequence"/>
</dbReference>
<keyword evidence="1" id="KW-1133">Transmembrane helix</keyword>
<feature type="transmembrane region" description="Helical" evidence="1">
    <location>
        <begin position="120"/>
        <end position="148"/>
    </location>
</feature>
<dbReference type="Pfam" id="PF06161">
    <property type="entry name" value="DUF975"/>
    <property type="match status" value="1"/>
</dbReference>
<dbReference type="InterPro" id="IPR010380">
    <property type="entry name" value="DUF975"/>
</dbReference>
<feature type="transmembrane region" description="Helical" evidence="1">
    <location>
        <begin position="67"/>
        <end position="100"/>
    </location>
</feature>
<evidence type="ECO:0000313" key="3">
    <source>
        <dbReference type="Proteomes" id="UP001230220"/>
    </source>
</evidence>
<keyword evidence="1" id="KW-0472">Membrane</keyword>
<reference evidence="2 3" key="1">
    <citation type="submission" date="2023-07" db="EMBL/GenBank/DDBJ databases">
        <title>Genomic Encyclopedia of Type Strains, Phase IV (KMG-IV): sequencing the most valuable type-strain genomes for metagenomic binning, comparative biology and taxonomic classification.</title>
        <authorList>
            <person name="Goeker M."/>
        </authorList>
    </citation>
    <scope>NUCLEOTIDE SEQUENCE [LARGE SCALE GENOMIC DNA]</scope>
    <source>
        <strain evidence="2 3">DSM 16784</strain>
    </source>
</reference>
<organism evidence="2 3">
    <name type="scientific">Breznakia pachnodae</name>
    <dbReference type="NCBI Taxonomy" id="265178"/>
    <lineage>
        <taxon>Bacteria</taxon>
        <taxon>Bacillati</taxon>
        <taxon>Bacillota</taxon>
        <taxon>Erysipelotrichia</taxon>
        <taxon>Erysipelotrichales</taxon>
        <taxon>Erysipelotrichaceae</taxon>
        <taxon>Breznakia</taxon>
    </lineage>
</organism>
<dbReference type="EMBL" id="JAUSUR010000009">
    <property type="protein sequence ID" value="MDQ0363111.1"/>
    <property type="molecule type" value="Genomic_DNA"/>
</dbReference>
<accession>A0ABU0E8R5</accession>
<keyword evidence="3" id="KW-1185">Reference proteome</keyword>
<protein>
    <submittedName>
        <fullName evidence="2">Membrane protein</fullName>
    </submittedName>
</protein>
<comment type="caution">
    <text evidence="2">The sequence shown here is derived from an EMBL/GenBank/DDBJ whole genome shotgun (WGS) entry which is preliminary data.</text>
</comment>
<dbReference type="PANTHER" id="PTHR40076">
    <property type="entry name" value="MEMBRANE PROTEIN-RELATED"/>
    <property type="match status" value="1"/>
</dbReference>